<organism evidence="8 9">
    <name type="scientific">Candidatus Acididesulfobacter diazotrophicus</name>
    <dbReference type="NCBI Taxonomy" id="2597226"/>
    <lineage>
        <taxon>Bacteria</taxon>
        <taxon>Deltaproteobacteria</taxon>
        <taxon>Candidatus Acidulodesulfobacterales</taxon>
        <taxon>Candidatus Acididesulfobacter</taxon>
    </lineage>
</organism>
<evidence type="ECO:0000256" key="5">
    <source>
        <dbReference type="ARBA" id="ARBA00022989"/>
    </source>
</evidence>
<keyword evidence="5 7" id="KW-1133">Transmembrane helix</keyword>
<keyword evidence="7" id="KW-1005">Bacterial flagellum biogenesis</keyword>
<dbReference type="AlphaFoldDB" id="A0A519BMV0"/>
<evidence type="ECO:0000313" key="8">
    <source>
        <dbReference type="EMBL" id="RZD18592.1"/>
    </source>
</evidence>
<evidence type="ECO:0000256" key="3">
    <source>
        <dbReference type="ARBA" id="ARBA00022475"/>
    </source>
</evidence>
<keyword evidence="4 7" id="KW-0812">Transmembrane</keyword>
<evidence type="ECO:0000256" key="4">
    <source>
        <dbReference type="ARBA" id="ARBA00022692"/>
    </source>
</evidence>
<evidence type="ECO:0000256" key="6">
    <source>
        <dbReference type="ARBA" id="ARBA00023136"/>
    </source>
</evidence>
<name>A0A519BMV0_9DELT</name>
<dbReference type="EMBL" id="SGBB01000007">
    <property type="protein sequence ID" value="RZD18592.1"/>
    <property type="molecule type" value="Genomic_DNA"/>
</dbReference>
<evidence type="ECO:0000256" key="7">
    <source>
        <dbReference type="RuleBase" id="RU364093"/>
    </source>
</evidence>
<dbReference type="InterPro" id="IPR042194">
    <property type="entry name" value="FHIPEP_1"/>
</dbReference>
<dbReference type="GO" id="GO:0044780">
    <property type="term" value="P:bacterial-type flagellum assembly"/>
    <property type="evidence" value="ECO:0007669"/>
    <property type="project" value="InterPro"/>
</dbReference>
<comment type="caution">
    <text evidence="8">The sequence shown here is derived from an EMBL/GenBank/DDBJ whole genome shotgun (WGS) entry which is preliminary data.</text>
</comment>
<dbReference type="Gene3D" id="3.40.50.12790">
    <property type="entry name" value="FHIPEP family, domain 4"/>
    <property type="match status" value="1"/>
</dbReference>
<comment type="function">
    <text evidence="7">Required for formation of the rod structure of the flagellar apparatus. Together with FliI and FliH, may constitute the export apparatus of flagellin.</text>
</comment>
<dbReference type="PANTHER" id="PTHR30161">
    <property type="entry name" value="FLAGELLAR EXPORT PROTEIN, MEMBRANE FLHA SUBUNIT-RELATED"/>
    <property type="match status" value="1"/>
</dbReference>
<dbReference type="PRINTS" id="PR00949">
    <property type="entry name" value="TYPE3IMAPROT"/>
</dbReference>
<dbReference type="PANTHER" id="PTHR30161:SF1">
    <property type="entry name" value="FLAGELLAR BIOSYNTHESIS PROTEIN FLHA-RELATED"/>
    <property type="match status" value="1"/>
</dbReference>
<dbReference type="PIRSF" id="PIRSF005419">
    <property type="entry name" value="FlhA"/>
    <property type="match status" value="1"/>
</dbReference>
<comment type="similarity">
    <text evidence="2 7">Belongs to the FHIPEP (flagella/HR/invasion proteins export pore) family.</text>
</comment>
<gene>
    <name evidence="7 8" type="primary">flhA</name>
    <name evidence="8" type="ORF">EVG15_05185</name>
</gene>
<keyword evidence="7" id="KW-0813">Transport</keyword>
<comment type="subcellular location">
    <subcellularLocation>
        <location evidence="1 7">Cell membrane</location>
        <topology evidence="1 7">Multi-pass membrane protein</topology>
    </subcellularLocation>
</comment>
<dbReference type="Gene3D" id="1.10.8.540">
    <property type="entry name" value="FHIPEP family, domain 3"/>
    <property type="match status" value="1"/>
</dbReference>
<keyword evidence="8" id="KW-0282">Flagellum</keyword>
<feature type="transmembrane region" description="Helical" evidence="7">
    <location>
        <begin position="206"/>
        <end position="226"/>
    </location>
</feature>
<feature type="transmembrane region" description="Helical" evidence="7">
    <location>
        <begin position="118"/>
        <end position="137"/>
    </location>
</feature>
<dbReference type="Proteomes" id="UP000319296">
    <property type="component" value="Unassembled WGS sequence"/>
</dbReference>
<dbReference type="GO" id="GO:0009306">
    <property type="term" value="P:protein secretion"/>
    <property type="evidence" value="ECO:0007669"/>
    <property type="project" value="InterPro"/>
</dbReference>
<proteinExistence type="inferred from homology"/>
<dbReference type="Gene3D" id="3.40.30.60">
    <property type="entry name" value="FHIPEP family, domain 1"/>
    <property type="match status" value="1"/>
</dbReference>
<dbReference type="InterPro" id="IPR042196">
    <property type="entry name" value="FHIPEP_4"/>
</dbReference>
<feature type="transmembrane region" description="Helical" evidence="7">
    <location>
        <begin position="238"/>
        <end position="265"/>
    </location>
</feature>
<keyword evidence="8" id="KW-0969">Cilium</keyword>
<dbReference type="GO" id="GO:0005886">
    <property type="term" value="C:plasma membrane"/>
    <property type="evidence" value="ECO:0007669"/>
    <property type="project" value="UniProtKB-SubCell"/>
</dbReference>
<feature type="transmembrane region" description="Helical" evidence="7">
    <location>
        <begin position="43"/>
        <end position="63"/>
    </location>
</feature>
<dbReference type="NCBIfam" id="TIGR01398">
    <property type="entry name" value="FlhA"/>
    <property type="match status" value="1"/>
</dbReference>
<dbReference type="Pfam" id="PF00771">
    <property type="entry name" value="FHIPEP"/>
    <property type="match status" value="1"/>
</dbReference>
<feature type="transmembrane region" description="Helical" evidence="7">
    <location>
        <begin position="308"/>
        <end position="325"/>
    </location>
</feature>
<evidence type="ECO:0000313" key="9">
    <source>
        <dbReference type="Proteomes" id="UP000319296"/>
    </source>
</evidence>
<feature type="transmembrane region" description="Helical" evidence="7">
    <location>
        <begin position="75"/>
        <end position="98"/>
    </location>
</feature>
<accession>A0A519BMV0</accession>
<evidence type="ECO:0000256" key="1">
    <source>
        <dbReference type="ARBA" id="ARBA00004651"/>
    </source>
</evidence>
<feature type="transmembrane region" description="Helical" evidence="7">
    <location>
        <begin position="20"/>
        <end position="37"/>
    </location>
</feature>
<dbReference type="InterPro" id="IPR006301">
    <property type="entry name" value="FlhA"/>
</dbReference>
<keyword evidence="3 7" id="KW-1003">Cell membrane</keyword>
<evidence type="ECO:0000256" key="2">
    <source>
        <dbReference type="ARBA" id="ARBA00008835"/>
    </source>
</evidence>
<reference evidence="8 9" key="1">
    <citation type="journal article" date="2019" name="ISME J.">
        <title>Insights into ecological role of a new deltaproteobacterial order Candidatus Acidulodesulfobacterales by metagenomics and metatranscriptomics.</title>
        <authorList>
            <person name="Tan S."/>
            <person name="Liu J."/>
            <person name="Fang Y."/>
            <person name="Hedlund B.P."/>
            <person name="Lian Z.H."/>
            <person name="Huang L.Y."/>
            <person name="Li J.T."/>
            <person name="Huang L.N."/>
            <person name="Li W.J."/>
            <person name="Jiang H.C."/>
            <person name="Dong H.L."/>
            <person name="Shu W.S."/>
        </authorList>
    </citation>
    <scope>NUCLEOTIDE SEQUENCE [LARGE SCALE GENOMIC DNA]</scope>
    <source>
        <strain evidence="8">AP1</strain>
    </source>
</reference>
<dbReference type="InterPro" id="IPR042193">
    <property type="entry name" value="FHIPEP_3"/>
</dbReference>
<keyword evidence="6 7" id="KW-0472">Membrane</keyword>
<feature type="transmembrane region" description="Helical" evidence="7">
    <location>
        <begin position="285"/>
        <end position="302"/>
    </location>
</feature>
<keyword evidence="7" id="KW-1006">Bacterial flagellum protein export</keyword>
<keyword evidence="7" id="KW-0653">Protein transport</keyword>
<dbReference type="PROSITE" id="PS00994">
    <property type="entry name" value="FHIPEP"/>
    <property type="match status" value="1"/>
</dbReference>
<dbReference type="InterPro" id="IPR025505">
    <property type="entry name" value="FHIPEP_CS"/>
</dbReference>
<sequence length="699" mass="76884">MAKNNRAAGDNFILKNSDIILALMFFMVIILMVLPITTWMLDIFLTLSISFSIVVLLISIYVLRPLEFSTFPTILLFSTVFRLSLEIAATRLILLYGYKGTDAAGIVIQSFGSFIVGGNYAVGIVIFIIFIVINFLVVTKGAGRVAEVAARFTLDAMPGKQMSIDAELNSGLINDQEARQKRSDIIKEADFYGSMDGASKFVRGDVIAAIVIIVINIIAGLLIGIFQHHLSLAKAANYYTLLTVGEGLVAQIPALIVSTASGIIITRASRETNLSKEFSKQFSSYPRALYTAAGILFFFGVIPGLPHWPFILLALIVAVTAFLISKENIRKKIDIDKKAVEEKKAVPESQIIESVMQVDMMELEVGYGLISYVDSSRNGELLERIKGLRKQIAADLGMIVPPIHIKDNLALKPNEYVILIKGVEVSRFEIMPAKFLAMNPGNATENIPGTVTKEPAFNLPALWIDENEKQRAQLAGWTVVEIPAVIATHIVEIIKQNAAELLTRQDTQKLLDILSAKYPKVVDELIPNVLSLSTVQKILENLLSEGIPIKDMLTIIETLHDYGSNIKDPLLLTEYVRSALKRTITKTILDQDGSIKVITLGKNFESTMLNEYKKAKELGVYSAIEQPVYQKIIGVVKDQAKKALDGGHTPVILTSPAIRLFVKNILKDIIPGIVVVSSAEIAPNIKLQSIGNMEIDYAN</sequence>
<keyword evidence="8" id="KW-0966">Cell projection</keyword>
<dbReference type="InterPro" id="IPR001712">
    <property type="entry name" value="T3SS_FHIPEP"/>
</dbReference>
<protein>
    <recommendedName>
        <fullName evidence="7">Flagellar biosynthesis protein FlhA</fullName>
    </recommendedName>
</protein>